<comment type="caution">
    <text evidence="2">The sequence shown here is derived from an EMBL/GenBank/DDBJ whole genome shotgun (WGS) entry which is preliminary data.</text>
</comment>
<organism evidence="2 3">
    <name type="scientific">Catellatospora coxensis</name>
    <dbReference type="NCBI Taxonomy" id="310354"/>
    <lineage>
        <taxon>Bacteria</taxon>
        <taxon>Bacillati</taxon>
        <taxon>Actinomycetota</taxon>
        <taxon>Actinomycetes</taxon>
        <taxon>Micromonosporales</taxon>
        <taxon>Micromonosporaceae</taxon>
        <taxon>Catellatospora</taxon>
    </lineage>
</organism>
<feature type="region of interest" description="Disordered" evidence="1">
    <location>
        <begin position="1"/>
        <end position="70"/>
    </location>
</feature>
<evidence type="ECO:0000256" key="1">
    <source>
        <dbReference type="SAM" id="MobiDB-lite"/>
    </source>
</evidence>
<reference evidence="2 3" key="1">
    <citation type="submission" date="2021-01" db="EMBL/GenBank/DDBJ databases">
        <title>Whole genome shotgun sequence of Catellatospora coxensis NBRC 107359.</title>
        <authorList>
            <person name="Komaki H."/>
            <person name="Tamura T."/>
        </authorList>
    </citation>
    <scope>NUCLEOTIDE SEQUENCE [LARGE SCALE GENOMIC DNA]</scope>
    <source>
        <strain evidence="2 3">NBRC 107359</strain>
    </source>
</reference>
<name>A0A8J3KQ94_9ACTN</name>
<feature type="compositionally biased region" description="Basic and acidic residues" evidence="1">
    <location>
        <begin position="58"/>
        <end position="70"/>
    </location>
</feature>
<proteinExistence type="predicted"/>
<keyword evidence="3" id="KW-1185">Reference proteome</keyword>
<dbReference type="AlphaFoldDB" id="A0A8J3KQ94"/>
<protein>
    <submittedName>
        <fullName evidence="2">Uncharacterized protein</fullName>
    </submittedName>
</protein>
<evidence type="ECO:0000313" key="3">
    <source>
        <dbReference type="Proteomes" id="UP000630887"/>
    </source>
</evidence>
<sequence>MRAASVRQAHTSAVKSGPVDERRTVRAMCSASINMPPGLDGHNTTPAAGGGRRVPVSEGRHLENGHEREA</sequence>
<dbReference type="Proteomes" id="UP000630887">
    <property type="component" value="Unassembled WGS sequence"/>
</dbReference>
<gene>
    <name evidence="2" type="ORF">Cco03nite_38070</name>
</gene>
<accession>A0A8J3KQ94</accession>
<evidence type="ECO:0000313" key="2">
    <source>
        <dbReference type="EMBL" id="GIG07107.1"/>
    </source>
</evidence>
<dbReference type="EMBL" id="BONI01000030">
    <property type="protein sequence ID" value="GIG07107.1"/>
    <property type="molecule type" value="Genomic_DNA"/>
</dbReference>